<gene>
    <name evidence="1" type="ORF">GGQ64_002587</name>
</gene>
<dbReference type="AlphaFoldDB" id="A0A7W6D9Y2"/>
<dbReference type="Proteomes" id="UP000574761">
    <property type="component" value="Unassembled WGS sequence"/>
</dbReference>
<evidence type="ECO:0000313" key="2">
    <source>
        <dbReference type="Proteomes" id="UP000574761"/>
    </source>
</evidence>
<organism evidence="1 2">
    <name type="scientific">Mycoplana azooxidifex</name>
    <dbReference type="NCBI Taxonomy" id="1636188"/>
    <lineage>
        <taxon>Bacteria</taxon>
        <taxon>Pseudomonadati</taxon>
        <taxon>Pseudomonadota</taxon>
        <taxon>Alphaproteobacteria</taxon>
        <taxon>Hyphomicrobiales</taxon>
        <taxon>Rhizobiaceae</taxon>
        <taxon>Mycoplana</taxon>
    </lineage>
</organism>
<evidence type="ECO:0000313" key="1">
    <source>
        <dbReference type="EMBL" id="MBB3977381.1"/>
    </source>
</evidence>
<proteinExistence type="predicted"/>
<dbReference type="RefSeq" id="WP_183804740.1">
    <property type="nucleotide sequence ID" value="NZ_JACIEE010000005.1"/>
</dbReference>
<accession>A0A7W6D9Y2</accession>
<dbReference type="EMBL" id="JACIEE010000005">
    <property type="protein sequence ID" value="MBB3977381.1"/>
    <property type="molecule type" value="Genomic_DNA"/>
</dbReference>
<reference evidence="1 2" key="1">
    <citation type="submission" date="2020-08" db="EMBL/GenBank/DDBJ databases">
        <title>Genomic Encyclopedia of Type Strains, Phase IV (KMG-IV): sequencing the most valuable type-strain genomes for metagenomic binning, comparative biology and taxonomic classification.</title>
        <authorList>
            <person name="Goeker M."/>
        </authorList>
    </citation>
    <scope>NUCLEOTIDE SEQUENCE [LARGE SCALE GENOMIC DNA]</scope>
    <source>
        <strain evidence="1 2">DSM 100211</strain>
    </source>
</reference>
<name>A0A7W6D9Y2_9HYPH</name>
<comment type="caution">
    <text evidence="1">The sequence shown here is derived from an EMBL/GenBank/DDBJ whole genome shotgun (WGS) entry which is preliminary data.</text>
</comment>
<keyword evidence="2" id="KW-1185">Reference proteome</keyword>
<sequence>MIVNLPSLDFEKVRSVDGVMCFLQSSRESGPLRFSEADMRMLLLEEFDETQRFQFGMAQHAEAERLSRRDALHGQLRRFIPRKGRAVRFNVREQAQKAIQSLPDGLKQRVLGIIKELDTLESCEGLAPVDAVA</sequence>
<protein>
    <submittedName>
        <fullName evidence="1">Transcription antitermination factor NusG</fullName>
    </submittedName>
</protein>